<organism evidence="2 3">
    <name type="scientific">Choiromyces venosus 120613-1</name>
    <dbReference type="NCBI Taxonomy" id="1336337"/>
    <lineage>
        <taxon>Eukaryota</taxon>
        <taxon>Fungi</taxon>
        <taxon>Dikarya</taxon>
        <taxon>Ascomycota</taxon>
        <taxon>Pezizomycotina</taxon>
        <taxon>Pezizomycetes</taxon>
        <taxon>Pezizales</taxon>
        <taxon>Tuberaceae</taxon>
        <taxon>Choiromyces</taxon>
    </lineage>
</organism>
<dbReference type="Proteomes" id="UP000276215">
    <property type="component" value="Unassembled WGS sequence"/>
</dbReference>
<gene>
    <name evidence="2" type="ORF">L873DRAFT_1847260</name>
</gene>
<evidence type="ECO:0000313" key="2">
    <source>
        <dbReference type="EMBL" id="RPA93370.1"/>
    </source>
</evidence>
<keyword evidence="3" id="KW-1185">Reference proteome</keyword>
<dbReference type="AlphaFoldDB" id="A0A3N4JA92"/>
<protein>
    <submittedName>
        <fullName evidence="2">Uncharacterized protein</fullName>
    </submittedName>
</protein>
<feature type="compositionally biased region" description="Polar residues" evidence="1">
    <location>
        <begin position="100"/>
        <end position="110"/>
    </location>
</feature>
<feature type="compositionally biased region" description="Basic residues" evidence="1">
    <location>
        <begin position="130"/>
        <end position="149"/>
    </location>
</feature>
<accession>A0A3N4JA92</accession>
<reference evidence="2 3" key="1">
    <citation type="journal article" date="2018" name="Nat. Ecol. Evol.">
        <title>Pezizomycetes genomes reveal the molecular basis of ectomycorrhizal truffle lifestyle.</title>
        <authorList>
            <person name="Murat C."/>
            <person name="Payen T."/>
            <person name="Noel B."/>
            <person name="Kuo A."/>
            <person name="Morin E."/>
            <person name="Chen J."/>
            <person name="Kohler A."/>
            <person name="Krizsan K."/>
            <person name="Balestrini R."/>
            <person name="Da Silva C."/>
            <person name="Montanini B."/>
            <person name="Hainaut M."/>
            <person name="Levati E."/>
            <person name="Barry K.W."/>
            <person name="Belfiori B."/>
            <person name="Cichocki N."/>
            <person name="Clum A."/>
            <person name="Dockter R.B."/>
            <person name="Fauchery L."/>
            <person name="Guy J."/>
            <person name="Iotti M."/>
            <person name="Le Tacon F."/>
            <person name="Lindquist E.A."/>
            <person name="Lipzen A."/>
            <person name="Malagnac F."/>
            <person name="Mello A."/>
            <person name="Molinier V."/>
            <person name="Miyauchi S."/>
            <person name="Poulain J."/>
            <person name="Riccioni C."/>
            <person name="Rubini A."/>
            <person name="Sitrit Y."/>
            <person name="Splivallo R."/>
            <person name="Traeger S."/>
            <person name="Wang M."/>
            <person name="Zifcakova L."/>
            <person name="Wipf D."/>
            <person name="Zambonelli A."/>
            <person name="Paolocci F."/>
            <person name="Nowrousian M."/>
            <person name="Ottonello S."/>
            <person name="Baldrian P."/>
            <person name="Spatafora J.W."/>
            <person name="Henrissat B."/>
            <person name="Nagy L.G."/>
            <person name="Aury J.M."/>
            <person name="Wincker P."/>
            <person name="Grigoriev I.V."/>
            <person name="Bonfante P."/>
            <person name="Martin F.M."/>
        </authorList>
    </citation>
    <scope>NUCLEOTIDE SEQUENCE [LARGE SCALE GENOMIC DNA]</scope>
    <source>
        <strain evidence="2 3">120613-1</strain>
    </source>
</reference>
<evidence type="ECO:0000313" key="3">
    <source>
        <dbReference type="Proteomes" id="UP000276215"/>
    </source>
</evidence>
<evidence type="ECO:0000256" key="1">
    <source>
        <dbReference type="SAM" id="MobiDB-lite"/>
    </source>
</evidence>
<dbReference type="EMBL" id="ML120454">
    <property type="protein sequence ID" value="RPA93370.1"/>
    <property type="molecule type" value="Genomic_DNA"/>
</dbReference>
<sequence>MYAPFQFAKLATDHVITETVTITSPTIWVAANKPQPTVSQSLELAESHASILAAMGIPTDSEKKYGTPGKCVKPIEAIKISDRLTARKPRNARKADKNSNEVTVANNGLARNSAKKKKKKATAPISSGRICKKSRSAGKKPRQRKKPGKVKADKQYLARQEWLADWTRSESVRKAKETVDELAGLIDGFVITGAKKVRMEKAVVKGDDGMEVDLDVLQGKLAIF</sequence>
<feature type="region of interest" description="Disordered" evidence="1">
    <location>
        <begin position="83"/>
        <end position="153"/>
    </location>
</feature>
<name>A0A3N4JA92_9PEZI</name>
<proteinExistence type="predicted"/>